<feature type="transmembrane region" description="Helical" evidence="6">
    <location>
        <begin position="178"/>
        <end position="200"/>
    </location>
</feature>
<feature type="transmembrane region" description="Helical" evidence="6">
    <location>
        <begin position="119"/>
        <end position="142"/>
    </location>
</feature>
<accession>A0A1C3UGS5</accession>
<protein>
    <submittedName>
        <fullName evidence="8">MFS transporter, DHA1 family, arabinose polymer transporter</fullName>
    </submittedName>
</protein>
<feature type="transmembrane region" description="Helical" evidence="6">
    <location>
        <begin position="154"/>
        <end position="172"/>
    </location>
</feature>
<dbReference type="InterPro" id="IPR011701">
    <property type="entry name" value="MFS"/>
</dbReference>
<feature type="transmembrane region" description="Helical" evidence="6">
    <location>
        <begin position="378"/>
        <end position="398"/>
    </location>
</feature>
<feature type="transmembrane region" description="Helical" evidence="6">
    <location>
        <begin position="351"/>
        <end position="372"/>
    </location>
</feature>
<dbReference type="EMBL" id="FMAC01000002">
    <property type="protein sequence ID" value="SCB14557.1"/>
    <property type="molecule type" value="Genomic_DNA"/>
</dbReference>
<dbReference type="InterPro" id="IPR020846">
    <property type="entry name" value="MFS_dom"/>
</dbReference>
<feature type="transmembrane region" description="Helical" evidence="6">
    <location>
        <begin position="22"/>
        <end position="45"/>
    </location>
</feature>
<evidence type="ECO:0000256" key="3">
    <source>
        <dbReference type="ARBA" id="ARBA00022692"/>
    </source>
</evidence>
<evidence type="ECO:0000256" key="2">
    <source>
        <dbReference type="ARBA" id="ARBA00022475"/>
    </source>
</evidence>
<dbReference type="SUPFAM" id="SSF103473">
    <property type="entry name" value="MFS general substrate transporter"/>
    <property type="match status" value="1"/>
</dbReference>
<proteinExistence type="predicted"/>
<dbReference type="GO" id="GO:0005886">
    <property type="term" value="C:plasma membrane"/>
    <property type="evidence" value="ECO:0007669"/>
    <property type="project" value="UniProtKB-SubCell"/>
</dbReference>
<feature type="transmembrane region" description="Helical" evidence="6">
    <location>
        <begin position="65"/>
        <end position="85"/>
    </location>
</feature>
<dbReference type="InterPro" id="IPR050189">
    <property type="entry name" value="MFS_Efflux_Transporters"/>
</dbReference>
<dbReference type="RefSeq" id="WP_075852077.1">
    <property type="nucleotide sequence ID" value="NZ_FMAC01000002.1"/>
</dbReference>
<reference evidence="9" key="1">
    <citation type="submission" date="2016-08" db="EMBL/GenBank/DDBJ databases">
        <authorList>
            <person name="Varghese N."/>
            <person name="Submissions Spin"/>
        </authorList>
    </citation>
    <scope>NUCLEOTIDE SEQUENCE [LARGE SCALE GENOMIC DNA]</scope>
    <source>
        <strain evidence="9">CCBAU 57015</strain>
    </source>
</reference>
<evidence type="ECO:0000313" key="8">
    <source>
        <dbReference type="EMBL" id="SCB14557.1"/>
    </source>
</evidence>
<dbReference type="PANTHER" id="PTHR43124:SF3">
    <property type="entry name" value="CHLORAMPHENICOL EFFLUX PUMP RV0191"/>
    <property type="match status" value="1"/>
</dbReference>
<feature type="domain" description="Major facilitator superfamily (MFS) profile" evidence="7">
    <location>
        <begin position="26"/>
        <end position="399"/>
    </location>
</feature>
<dbReference type="PANTHER" id="PTHR43124">
    <property type="entry name" value="PURINE EFFLUX PUMP PBUE"/>
    <property type="match status" value="1"/>
</dbReference>
<dbReference type="Gene3D" id="1.20.1250.20">
    <property type="entry name" value="MFS general substrate transporter like domains"/>
    <property type="match status" value="2"/>
</dbReference>
<comment type="subcellular location">
    <subcellularLocation>
        <location evidence="1">Cell membrane</location>
        <topology evidence="1">Multi-pass membrane protein</topology>
    </subcellularLocation>
</comment>
<evidence type="ECO:0000313" key="9">
    <source>
        <dbReference type="Proteomes" id="UP000186228"/>
    </source>
</evidence>
<keyword evidence="9" id="KW-1185">Reference proteome</keyword>
<dbReference type="GO" id="GO:0022857">
    <property type="term" value="F:transmembrane transporter activity"/>
    <property type="evidence" value="ECO:0007669"/>
    <property type="project" value="InterPro"/>
</dbReference>
<dbReference type="InterPro" id="IPR036259">
    <property type="entry name" value="MFS_trans_sf"/>
</dbReference>
<evidence type="ECO:0000259" key="7">
    <source>
        <dbReference type="PROSITE" id="PS50850"/>
    </source>
</evidence>
<organism evidence="8 9">
    <name type="scientific">Rhizobium hainanense</name>
    <dbReference type="NCBI Taxonomy" id="52131"/>
    <lineage>
        <taxon>Bacteria</taxon>
        <taxon>Pseudomonadati</taxon>
        <taxon>Pseudomonadota</taxon>
        <taxon>Alphaproteobacteria</taxon>
        <taxon>Hyphomicrobiales</taxon>
        <taxon>Rhizobiaceae</taxon>
        <taxon>Rhizobium/Agrobacterium group</taxon>
        <taxon>Rhizobium</taxon>
    </lineage>
</organism>
<dbReference type="AlphaFoldDB" id="A0A1C3UGS5"/>
<dbReference type="Pfam" id="PF07690">
    <property type="entry name" value="MFS_1"/>
    <property type="match status" value="1"/>
</dbReference>
<evidence type="ECO:0000256" key="5">
    <source>
        <dbReference type="ARBA" id="ARBA00023136"/>
    </source>
</evidence>
<dbReference type="Proteomes" id="UP000186228">
    <property type="component" value="Unassembled WGS sequence"/>
</dbReference>
<feature type="transmembrane region" description="Helical" evidence="6">
    <location>
        <begin position="251"/>
        <end position="273"/>
    </location>
</feature>
<dbReference type="PRINTS" id="PR01035">
    <property type="entry name" value="TCRTETA"/>
</dbReference>
<name>A0A1C3UGS5_9HYPH</name>
<keyword evidence="4 6" id="KW-1133">Transmembrane helix</keyword>
<dbReference type="PROSITE" id="PS50850">
    <property type="entry name" value="MFS"/>
    <property type="match status" value="1"/>
</dbReference>
<gene>
    <name evidence="8" type="ORF">GA0061100_102167</name>
</gene>
<keyword evidence="3 6" id="KW-0812">Transmembrane</keyword>
<dbReference type="CDD" id="cd17324">
    <property type="entry name" value="MFS_NepI_like"/>
    <property type="match status" value="1"/>
</dbReference>
<keyword evidence="5 6" id="KW-0472">Membrane</keyword>
<sequence length="405" mass="41473">MSDIAVDALDTQTALEAPSRTAIALVTLALAVGSFGIGTGEFVIMGLLPNVADTFGVTTPQAGHVISAYALGVVVGAPIIAVLAAKMARRTLLLLMMAIFAAGNISSAFAPTFESFTVLRFITGLPHGAYFGVAALVAASMVPVHRRVRAVGQVMLGLTIATLIGTPIATFLGQLLEWRAAFMMVGAIGLATMLLIALFLPKDRVEEGASITRELGALKRIQVWLSLGVAAVGFGGMFSIFSYVATTTTQVAGLGSAMVPVVLALFGIGMNVGNIVGSRLGDISIKGTIGGMMIFNIVIMTLFALTASNPIMLCLCVFLIGCGFAACPAVQTRLMDVAADAQTLAAASNHSAFNIANALGAWLGGLVISWGFTAAATGYVGAVLSVGGLAVFALSVGLERRTGRA</sequence>
<evidence type="ECO:0000256" key="1">
    <source>
        <dbReference type="ARBA" id="ARBA00004651"/>
    </source>
</evidence>
<feature type="transmembrane region" description="Helical" evidence="6">
    <location>
        <begin position="221"/>
        <end position="245"/>
    </location>
</feature>
<dbReference type="InterPro" id="IPR001958">
    <property type="entry name" value="Tet-R_TetA/multi-R_MdtG-like"/>
</dbReference>
<dbReference type="OrthoDB" id="9788453at2"/>
<evidence type="ECO:0000256" key="6">
    <source>
        <dbReference type="SAM" id="Phobius"/>
    </source>
</evidence>
<feature type="transmembrane region" description="Helical" evidence="6">
    <location>
        <begin position="310"/>
        <end position="330"/>
    </location>
</feature>
<keyword evidence="2" id="KW-1003">Cell membrane</keyword>
<evidence type="ECO:0000256" key="4">
    <source>
        <dbReference type="ARBA" id="ARBA00022989"/>
    </source>
</evidence>
<feature type="transmembrane region" description="Helical" evidence="6">
    <location>
        <begin position="285"/>
        <end position="304"/>
    </location>
</feature>
<feature type="transmembrane region" description="Helical" evidence="6">
    <location>
        <begin position="92"/>
        <end position="113"/>
    </location>
</feature>
<dbReference type="STRING" id="52131.GA0061100_102167"/>